<gene>
    <name evidence="2" type="ORF">SCF082_LOCUS31977</name>
</gene>
<accession>A0ABP0NAP3</accession>
<proteinExistence type="predicted"/>
<sequence>METMRDADSAGLTCAKLGQFATPVANTGRRTRTTTTLESKCPVAIGTKPGPPPNLFLVTLSPIPMNLDAALAKLLKTLGVHEMDRVSAQEIHFSVTSKKIAFGLRALNGLAIGRDKLEVTVHEAASAMTMGPGSIGGHAHQAHQPIARGSQGDESMKSSMPREEETEERAKSLLRQFLSEDPN</sequence>
<name>A0ABP0NAP3_9DINO</name>
<evidence type="ECO:0000313" key="3">
    <source>
        <dbReference type="Proteomes" id="UP001642464"/>
    </source>
</evidence>
<feature type="compositionally biased region" description="Basic and acidic residues" evidence="1">
    <location>
        <begin position="154"/>
        <end position="171"/>
    </location>
</feature>
<comment type="caution">
    <text evidence="2">The sequence shown here is derived from an EMBL/GenBank/DDBJ whole genome shotgun (WGS) entry which is preliminary data.</text>
</comment>
<organism evidence="2 3">
    <name type="scientific">Durusdinium trenchii</name>
    <dbReference type="NCBI Taxonomy" id="1381693"/>
    <lineage>
        <taxon>Eukaryota</taxon>
        <taxon>Sar</taxon>
        <taxon>Alveolata</taxon>
        <taxon>Dinophyceae</taxon>
        <taxon>Suessiales</taxon>
        <taxon>Symbiodiniaceae</taxon>
        <taxon>Durusdinium</taxon>
    </lineage>
</organism>
<evidence type="ECO:0000313" key="2">
    <source>
        <dbReference type="EMBL" id="CAK9060853.1"/>
    </source>
</evidence>
<dbReference type="EMBL" id="CAXAMM010027446">
    <property type="protein sequence ID" value="CAK9060853.1"/>
    <property type="molecule type" value="Genomic_DNA"/>
</dbReference>
<keyword evidence="3" id="KW-1185">Reference proteome</keyword>
<dbReference type="Proteomes" id="UP001642464">
    <property type="component" value="Unassembled WGS sequence"/>
</dbReference>
<protein>
    <submittedName>
        <fullName evidence="2">Uncharacterized protein</fullName>
    </submittedName>
</protein>
<evidence type="ECO:0000256" key="1">
    <source>
        <dbReference type="SAM" id="MobiDB-lite"/>
    </source>
</evidence>
<reference evidence="2 3" key="1">
    <citation type="submission" date="2024-02" db="EMBL/GenBank/DDBJ databases">
        <authorList>
            <person name="Chen Y."/>
            <person name="Shah S."/>
            <person name="Dougan E. K."/>
            <person name="Thang M."/>
            <person name="Chan C."/>
        </authorList>
    </citation>
    <scope>NUCLEOTIDE SEQUENCE [LARGE SCALE GENOMIC DNA]</scope>
</reference>
<feature type="region of interest" description="Disordered" evidence="1">
    <location>
        <begin position="135"/>
        <end position="183"/>
    </location>
</feature>